<feature type="compositionally biased region" description="Basic and acidic residues" evidence="1">
    <location>
        <begin position="41"/>
        <end position="86"/>
    </location>
</feature>
<accession>A0AAW2HYH6</accession>
<feature type="region of interest" description="Disordered" evidence="1">
    <location>
        <begin position="41"/>
        <end position="158"/>
    </location>
</feature>
<sequence length="175" mass="19481">MVRETSRTRDHEQREEEPLVQEAFRTEGRTGLRAGVCIRPSEGRLLGENRRVSSERNGIRRNHEPDHPGKREAEKIGAFEGHREEGAALPGTEDAPGEGNVEAAEKQDNHLSGEVAAEIEPDRVRGHHRTEEGEHLPREAGHSRGPQSADQPGLLADAQRRFLRDLDAERVLTCG</sequence>
<name>A0AAW2HYH6_9NEOP</name>
<comment type="caution">
    <text evidence="2">The sequence shown here is derived from an EMBL/GenBank/DDBJ whole genome shotgun (WGS) entry which is preliminary data.</text>
</comment>
<proteinExistence type="predicted"/>
<dbReference type="AlphaFoldDB" id="A0AAW2HYH6"/>
<feature type="compositionally biased region" description="Basic and acidic residues" evidence="1">
    <location>
        <begin position="120"/>
        <end position="142"/>
    </location>
</feature>
<reference evidence="2" key="1">
    <citation type="journal article" date="2024" name="Gigascience">
        <title>Chromosome-level genome of the poultry shaft louse Menopon gallinae provides insight into the host-switching and adaptive evolution of parasitic lice.</title>
        <authorList>
            <person name="Xu Y."/>
            <person name="Ma L."/>
            <person name="Liu S."/>
            <person name="Liang Y."/>
            <person name="Liu Q."/>
            <person name="He Z."/>
            <person name="Tian L."/>
            <person name="Duan Y."/>
            <person name="Cai W."/>
            <person name="Li H."/>
            <person name="Song F."/>
        </authorList>
    </citation>
    <scope>NUCLEOTIDE SEQUENCE</scope>
    <source>
        <strain evidence="2">Cailab_2023a</strain>
    </source>
</reference>
<feature type="compositionally biased region" description="Basic and acidic residues" evidence="1">
    <location>
        <begin position="1"/>
        <end position="17"/>
    </location>
</feature>
<evidence type="ECO:0000256" key="1">
    <source>
        <dbReference type="SAM" id="MobiDB-lite"/>
    </source>
</evidence>
<protein>
    <submittedName>
        <fullName evidence="2">Uncharacterized protein</fullName>
    </submittedName>
</protein>
<organism evidence="2">
    <name type="scientific">Menopon gallinae</name>
    <name type="common">poultry shaft louse</name>
    <dbReference type="NCBI Taxonomy" id="328185"/>
    <lineage>
        <taxon>Eukaryota</taxon>
        <taxon>Metazoa</taxon>
        <taxon>Ecdysozoa</taxon>
        <taxon>Arthropoda</taxon>
        <taxon>Hexapoda</taxon>
        <taxon>Insecta</taxon>
        <taxon>Pterygota</taxon>
        <taxon>Neoptera</taxon>
        <taxon>Paraneoptera</taxon>
        <taxon>Psocodea</taxon>
        <taxon>Troctomorpha</taxon>
        <taxon>Phthiraptera</taxon>
        <taxon>Amblycera</taxon>
        <taxon>Menoponidae</taxon>
        <taxon>Menopon</taxon>
    </lineage>
</organism>
<dbReference type="EMBL" id="JARGDH010000002">
    <property type="protein sequence ID" value="KAL0274939.1"/>
    <property type="molecule type" value="Genomic_DNA"/>
</dbReference>
<feature type="region of interest" description="Disordered" evidence="1">
    <location>
        <begin position="1"/>
        <end position="28"/>
    </location>
</feature>
<evidence type="ECO:0000313" key="2">
    <source>
        <dbReference type="EMBL" id="KAL0274939.1"/>
    </source>
</evidence>
<gene>
    <name evidence="2" type="ORF">PYX00_002955</name>
</gene>